<evidence type="ECO:0000313" key="7">
    <source>
        <dbReference type="EMBL" id="SHG24802.1"/>
    </source>
</evidence>
<gene>
    <name evidence="7" type="ORF">SAMN05443575_1805</name>
</gene>
<dbReference type="InterPro" id="IPR050438">
    <property type="entry name" value="LMW_PTPase"/>
</dbReference>
<evidence type="ECO:0000256" key="4">
    <source>
        <dbReference type="ARBA" id="ARBA00022912"/>
    </source>
</evidence>
<dbReference type="STRING" id="1206085.SAMN05443575_1805"/>
<evidence type="ECO:0000256" key="1">
    <source>
        <dbReference type="ARBA" id="ARBA00011063"/>
    </source>
</evidence>
<dbReference type="InterPro" id="IPR023485">
    <property type="entry name" value="Ptyr_pPase"/>
</dbReference>
<comment type="similarity">
    <text evidence="1">Belongs to the low molecular weight phosphotyrosine protein phosphatase family.</text>
</comment>
<proteinExistence type="inferred from homology"/>
<dbReference type="EC" id="3.1.3.48" evidence="2"/>
<feature type="domain" description="Phosphotyrosine protein phosphatase I" evidence="6">
    <location>
        <begin position="5"/>
        <end position="161"/>
    </location>
</feature>
<protein>
    <recommendedName>
        <fullName evidence="2">protein-tyrosine-phosphatase</fullName>
        <ecNumber evidence="2">3.1.3.48</ecNumber>
    </recommendedName>
</protein>
<evidence type="ECO:0000256" key="2">
    <source>
        <dbReference type="ARBA" id="ARBA00013064"/>
    </source>
</evidence>
<evidence type="ECO:0000256" key="5">
    <source>
        <dbReference type="PIRSR" id="PIRSR617867-1"/>
    </source>
</evidence>
<dbReference type="SMART" id="SM00226">
    <property type="entry name" value="LMWPc"/>
    <property type="match status" value="1"/>
</dbReference>
<dbReference type="AlphaFoldDB" id="A0A1M5I980"/>
<dbReference type="Gene3D" id="3.40.50.2300">
    <property type="match status" value="1"/>
</dbReference>
<dbReference type="Pfam" id="PF01451">
    <property type="entry name" value="LMWPc"/>
    <property type="match status" value="1"/>
</dbReference>
<feature type="active site" description="Proton donor" evidence="5">
    <location>
        <position position="135"/>
    </location>
</feature>
<reference evidence="7 8" key="1">
    <citation type="submission" date="2016-11" db="EMBL/GenBank/DDBJ databases">
        <authorList>
            <person name="Jaros S."/>
            <person name="Januszkiewicz K."/>
            <person name="Wedrychowicz H."/>
        </authorList>
    </citation>
    <scope>NUCLEOTIDE SEQUENCE [LARGE SCALE GENOMIC DNA]</scope>
    <source>
        <strain evidence="7 8">DSM 45627</strain>
    </source>
</reference>
<keyword evidence="4" id="KW-0904">Protein phosphatase</keyword>
<dbReference type="PRINTS" id="PR00719">
    <property type="entry name" value="LMWPTPASE"/>
</dbReference>
<feature type="active site" description="Nucleophile" evidence="5">
    <location>
        <position position="11"/>
    </location>
</feature>
<dbReference type="GO" id="GO:0004725">
    <property type="term" value="F:protein tyrosine phosphatase activity"/>
    <property type="evidence" value="ECO:0007669"/>
    <property type="project" value="UniProtKB-EC"/>
</dbReference>
<dbReference type="CDD" id="cd16343">
    <property type="entry name" value="LMWPTP"/>
    <property type="match status" value="1"/>
</dbReference>
<dbReference type="Proteomes" id="UP000186132">
    <property type="component" value="Unassembled WGS sequence"/>
</dbReference>
<organism evidence="7 8">
    <name type="scientific">Jatrophihabitans endophyticus</name>
    <dbReference type="NCBI Taxonomy" id="1206085"/>
    <lineage>
        <taxon>Bacteria</taxon>
        <taxon>Bacillati</taxon>
        <taxon>Actinomycetota</taxon>
        <taxon>Actinomycetes</taxon>
        <taxon>Jatrophihabitantales</taxon>
        <taxon>Jatrophihabitantaceae</taxon>
        <taxon>Jatrophihabitans</taxon>
    </lineage>
</organism>
<dbReference type="InterPro" id="IPR017867">
    <property type="entry name" value="Tyr_phospatase_low_mol_wt"/>
</dbReference>
<sequence length="178" mass="19047">MTTPVRVVFVCSGNICRSPTAEVVLAAQAAASGRGELVRVASAGTGGWHVGDDMDRRSRRTLEAAGYAWPRHRARQFGPADFADHDLVVALDSGHRAELCDLADETADPSSSRAKVVLLREFDPEASDTDRDVADPYCGGSGGFTEVLAQIERSCARLLDAVTRDGVVPRQQTDLPPL</sequence>
<evidence type="ECO:0000313" key="8">
    <source>
        <dbReference type="Proteomes" id="UP000186132"/>
    </source>
</evidence>
<accession>A0A1M5I980</accession>
<dbReference type="RefSeq" id="WP_073388785.1">
    <property type="nucleotide sequence ID" value="NZ_FQVU01000002.1"/>
</dbReference>
<dbReference type="PANTHER" id="PTHR11717">
    <property type="entry name" value="LOW MOLECULAR WEIGHT PROTEIN TYROSINE PHOSPHATASE"/>
    <property type="match status" value="1"/>
</dbReference>
<name>A0A1M5I980_9ACTN</name>
<dbReference type="PANTHER" id="PTHR11717:SF7">
    <property type="entry name" value="LOW MOLECULAR WEIGHT PHOSPHOTYROSINE PROTEIN PHOSPHATASE"/>
    <property type="match status" value="1"/>
</dbReference>
<dbReference type="InterPro" id="IPR036196">
    <property type="entry name" value="Ptyr_pPase_sf"/>
</dbReference>
<keyword evidence="3" id="KW-0378">Hydrolase</keyword>
<dbReference type="EMBL" id="FQVU01000002">
    <property type="protein sequence ID" value="SHG24802.1"/>
    <property type="molecule type" value="Genomic_DNA"/>
</dbReference>
<evidence type="ECO:0000259" key="6">
    <source>
        <dbReference type="SMART" id="SM00226"/>
    </source>
</evidence>
<feature type="active site" evidence="5">
    <location>
        <position position="17"/>
    </location>
</feature>
<evidence type="ECO:0000256" key="3">
    <source>
        <dbReference type="ARBA" id="ARBA00022801"/>
    </source>
</evidence>
<dbReference type="SUPFAM" id="SSF52788">
    <property type="entry name" value="Phosphotyrosine protein phosphatases I"/>
    <property type="match status" value="1"/>
</dbReference>
<keyword evidence="8" id="KW-1185">Reference proteome</keyword>